<organism evidence="2 3">
    <name type="scientific">Abeliophyllum distichum</name>
    <dbReference type="NCBI Taxonomy" id="126358"/>
    <lineage>
        <taxon>Eukaryota</taxon>
        <taxon>Viridiplantae</taxon>
        <taxon>Streptophyta</taxon>
        <taxon>Embryophyta</taxon>
        <taxon>Tracheophyta</taxon>
        <taxon>Spermatophyta</taxon>
        <taxon>Magnoliopsida</taxon>
        <taxon>eudicotyledons</taxon>
        <taxon>Gunneridae</taxon>
        <taxon>Pentapetalae</taxon>
        <taxon>asterids</taxon>
        <taxon>lamiids</taxon>
        <taxon>Lamiales</taxon>
        <taxon>Oleaceae</taxon>
        <taxon>Forsythieae</taxon>
        <taxon>Abeliophyllum</taxon>
    </lineage>
</organism>
<dbReference type="InterPro" id="IPR015410">
    <property type="entry name" value="DUF1985"/>
</dbReference>
<feature type="domain" description="DUF1985" evidence="1">
    <location>
        <begin position="4"/>
        <end position="129"/>
    </location>
</feature>
<comment type="caution">
    <text evidence="2">The sequence shown here is derived from an EMBL/GenBank/DDBJ whole genome shotgun (WGS) entry which is preliminary data.</text>
</comment>
<evidence type="ECO:0000259" key="1">
    <source>
        <dbReference type="Pfam" id="PF09331"/>
    </source>
</evidence>
<evidence type="ECO:0000313" key="2">
    <source>
        <dbReference type="EMBL" id="KAL2454134.1"/>
    </source>
</evidence>
<sequence>MQPNYNEMWFRIGEKHVRFSMEEFCIVIGLKCTGSSDISEHLLAPISLKTRYFSHLRAVYKKDVESVFLNLPNSTNDEDVVKLGILYLPSSYLFTTTYAKQVSDSTMRLVDLDESDSFPWGKELFNTTFTYLKFALNTKADDEGIITYRLCGFMRHCH</sequence>
<dbReference type="EMBL" id="JBFOLK010000466">
    <property type="protein sequence ID" value="KAL2454134.1"/>
    <property type="molecule type" value="Genomic_DNA"/>
</dbReference>
<gene>
    <name evidence="2" type="ORF">Adt_48362</name>
</gene>
<evidence type="ECO:0000313" key="3">
    <source>
        <dbReference type="Proteomes" id="UP001604336"/>
    </source>
</evidence>
<protein>
    <submittedName>
        <fullName evidence="2">DUF1985 domain-containing protein</fullName>
    </submittedName>
</protein>
<dbReference type="Pfam" id="PF09331">
    <property type="entry name" value="DUF1985"/>
    <property type="match status" value="1"/>
</dbReference>
<dbReference type="AlphaFoldDB" id="A0ABD1NT70"/>
<name>A0ABD1NT70_9LAMI</name>
<dbReference type="PANTHER" id="PTHR48449">
    <property type="entry name" value="DUF1985 DOMAIN-CONTAINING PROTEIN"/>
    <property type="match status" value="1"/>
</dbReference>
<proteinExistence type="predicted"/>
<dbReference type="Proteomes" id="UP001604336">
    <property type="component" value="Unassembled WGS sequence"/>
</dbReference>
<accession>A0ABD1NT70</accession>
<reference evidence="3" key="1">
    <citation type="submission" date="2024-07" db="EMBL/GenBank/DDBJ databases">
        <title>Two chromosome-level genome assemblies of Korean endemic species Abeliophyllum distichum and Forsythia ovata (Oleaceae).</title>
        <authorList>
            <person name="Jang H."/>
        </authorList>
    </citation>
    <scope>NUCLEOTIDE SEQUENCE [LARGE SCALE GENOMIC DNA]</scope>
</reference>
<keyword evidence="3" id="KW-1185">Reference proteome</keyword>
<dbReference type="PANTHER" id="PTHR48449:SF1">
    <property type="entry name" value="DUF1985 DOMAIN-CONTAINING PROTEIN"/>
    <property type="match status" value="1"/>
</dbReference>